<dbReference type="PROSITE" id="PS00216">
    <property type="entry name" value="SUGAR_TRANSPORT_1"/>
    <property type="match status" value="1"/>
</dbReference>
<feature type="transmembrane region" description="Helical" evidence="7">
    <location>
        <begin position="357"/>
        <end position="380"/>
    </location>
</feature>
<reference evidence="9 10" key="1">
    <citation type="submission" date="2018-11" db="EMBL/GenBank/DDBJ databases">
        <title>Genome sequence of Apiotrichum porosum DSM 27194.</title>
        <authorList>
            <person name="Aliyu H."/>
            <person name="Gorte O."/>
            <person name="Ochsenreither K."/>
        </authorList>
    </citation>
    <scope>NUCLEOTIDE SEQUENCE [LARGE SCALE GENOMIC DNA]</scope>
    <source>
        <strain evidence="9 10">DSM 27194</strain>
    </source>
</reference>
<feature type="region of interest" description="Disordered" evidence="6">
    <location>
        <begin position="559"/>
        <end position="600"/>
    </location>
</feature>
<gene>
    <name evidence="9" type="ORF">EHS24_005321</name>
</gene>
<comment type="caution">
    <text evidence="9">The sequence shown here is derived from an EMBL/GenBank/DDBJ whole genome shotgun (WGS) entry which is preliminary data.</text>
</comment>
<protein>
    <recommendedName>
        <fullName evidence="8">Major facilitator superfamily (MFS) profile domain-containing protein</fullName>
    </recommendedName>
</protein>
<feature type="transmembrane region" description="Helical" evidence="7">
    <location>
        <begin position="88"/>
        <end position="116"/>
    </location>
</feature>
<feature type="transmembrane region" description="Helical" evidence="7">
    <location>
        <begin position="128"/>
        <end position="148"/>
    </location>
</feature>
<keyword evidence="2" id="KW-0813">Transport</keyword>
<dbReference type="Pfam" id="PF07690">
    <property type="entry name" value="MFS_1"/>
    <property type="match status" value="1"/>
</dbReference>
<feature type="transmembrane region" description="Helical" evidence="7">
    <location>
        <begin position="181"/>
        <end position="203"/>
    </location>
</feature>
<evidence type="ECO:0000256" key="5">
    <source>
        <dbReference type="ARBA" id="ARBA00023136"/>
    </source>
</evidence>
<name>A0A427XDF0_9TREE</name>
<keyword evidence="10" id="KW-1185">Reference proteome</keyword>
<keyword evidence="4 7" id="KW-1133">Transmembrane helix</keyword>
<dbReference type="InterPro" id="IPR005829">
    <property type="entry name" value="Sugar_transporter_CS"/>
</dbReference>
<evidence type="ECO:0000313" key="9">
    <source>
        <dbReference type="EMBL" id="RSH76744.1"/>
    </source>
</evidence>
<feature type="transmembrane region" description="Helical" evidence="7">
    <location>
        <begin position="215"/>
        <end position="240"/>
    </location>
</feature>
<dbReference type="AlphaFoldDB" id="A0A427XDF0"/>
<dbReference type="EMBL" id="RSCE01000021">
    <property type="protein sequence ID" value="RSH76744.1"/>
    <property type="molecule type" value="Genomic_DNA"/>
</dbReference>
<organism evidence="9 10">
    <name type="scientific">Apiotrichum porosum</name>
    <dbReference type="NCBI Taxonomy" id="105984"/>
    <lineage>
        <taxon>Eukaryota</taxon>
        <taxon>Fungi</taxon>
        <taxon>Dikarya</taxon>
        <taxon>Basidiomycota</taxon>
        <taxon>Agaricomycotina</taxon>
        <taxon>Tremellomycetes</taxon>
        <taxon>Trichosporonales</taxon>
        <taxon>Trichosporonaceae</taxon>
        <taxon>Apiotrichum</taxon>
    </lineage>
</organism>
<evidence type="ECO:0000256" key="6">
    <source>
        <dbReference type="SAM" id="MobiDB-lite"/>
    </source>
</evidence>
<dbReference type="OrthoDB" id="2130629at2759"/>
<feature type="transmembrane region" description="Helical" evidence="7">
    <location>
        <begin position="532"/>
        <end position="550"/>
    </location>
</feature>
<evidence type="ECO:0000256" key="1">
    <source>
        <dbReference type="ARBA" id="ARBA00004141"/>
    </source>
</evidence>
<keyword evidence="5 7" id="KW-0472">Membrane</keyword>
<dbReference type="GeneID" id="39589864"/>
<dbReference type="InterPro" id="IPR011701">
    <property type="entry name" value="MFS"/>
</dbReference>
<keyword evidence="3 7" id="KW-0812">Transmembrane</keyword>
<dbReference type="SUPFAM" id="SSF103473">
    <property type="entry name" value="MFS general substrate transporter"/>
    <property type="match status" value="2"/>
</dbReference>
<accession>A0A427XDF0</accession>
<dbReference type="PANTHER" id="PTHR42718">
    <property type="entry name" value="MAJOR FACILITATOR SUPERFAMILY MULTIDRUG TRANSPORTER MFSC"/>
    <property type="match status" value="1"/>
</dbReference>
<feature type="transmembrane region" description="Helical" evidence="7">
    <location>
        <begin position="278"/>
        <end position="297"/>
    </location>
</feature>
<feature type="transmembrane region" description="Helical" evidence="7">
    <location>
        <begin position="453"/>
        <end position="476"/>
    </location>
</feature>
<evidence type="ECO:0000256" key="2">
    <source>
        <dbReference type="ARBA" id="ARBA00022448"/>
    </source>
</evidence>
<dbReference type="Proteomes" id="UP000279236">
    <property type="component" value="Unassembled WGS sequence"/>
</dbReference>
<dbReference type="InterPro" id="IPR036259">
    <property type="entry name" value="MFS_trans_sf"/>
</dbReference>
<evidence type="ECO:0000256" key="7">
    <source>
        <dbReference type="SAM" id="Phobius"/>
    </source>
</evidence>
<dbReference type="PANTHER" id="PTHR42718:SF9">
    <property type="entry name" value="MAJOR FACILITATOR SUPERFAMILY MULTIDRUG TRANSPORTER MFSC"/>
    <property type="match status" value="1"/>
</dbReference>
<dbReference type="GO" id="GO:0016020">
    <property type="term" value="C:membrane"/>
    <property type="evidence" value="ECO:0007669"/>
    <property type="project" value="UniProtKB-SubCell"/>
</dbReference>
<feature type="compositionally biased region" description="Basic and acidic residues" evidence="6">
    <location>
        <begin position="9"/>
        <end position="18"/>
    </location>
</feature>
<dbReference type="GO" id="GO:0022857">
    <property type="term" value="F:transmembrane transporter activity"/>
    <property type="evidence" value="ECO:0007669"/>
    <property type="project" value="InterPro"/>
</dbReference>
<evidence type="ECO:0000256" key="4">
    <source>
        <dbReference type="ARBA" id="ARBA00022989"/>
    </source>
</evidence>
<dbReference type="STRING" id="105984.A0A427XDF0"/>
<dbReference type="PROSITE" id="PS50850">
    <property type="entry name" value="MFS"/>
    <property type="match status" value="1"/>
</dbReference>
<feature type="transmembrane region" description="Helical" evidence="7">
    <location>
        <begin position="420"/>
        <end position="441"/>
    </location>
</feature>
<comment type="subcellular location">
    <subcellularLocation>
        <location evidence="1">Membrane</location>
        <topology evidence="1">Multi-pass membrane protein</topology>
    </subcellularLocation>
</comment>
<dbReference type="Gene3D" id="1.20.1250.20">
    <property type="entry name" value="MFS general substrate transporter like domains"/>
    <property type="match status" value="2"/>
</dbReference>
<evidence type="ECO:0000256" key="3">
    <source>
        <dbReference type="ARBA" id="ARBA00022692"/>
    </source>
</evidence>
<evidence type="ECO:0000259" key="8">
    <source>
        <dbReference type="PROSITE" id="PS50850"/>
    </source>
</evidence>
<feature type="transmembrane region" description="Helical" evidence="7">
    <location>
        <begin position="483"/>
        <end position="505"/>
    </location>
</feature>
<feature type="transmembrane region" description="Helical" evidence="7">
    <location>
        <begin position="392"/>
        <end position="413"/>
    </location>
</feature>
<feature type="compositionally biased region" description="Basic and acidic residues" evidence="6">
    <location>
        <begin position="578"/>
        <end position="587"/>
    </location>
</feature>
<feature type="transmembrane region" description="Helical" evidence="7">
    <location>
        <begin position="155"/>
        <end position="175"/>
    </location>
</feature>
<sequence>MTDTASGDKLPRHSRDVGRAAGGSSSDADQQADFAQLSLYRSTSAGIAGAPGEYGVVITPELATEAGEENEGASQPPPHPTLSMGRTIAIALTTTATMALSGAGSMSLSIALPLIMEDLGMAEAQLQWISSAFSLTNGCFLLLAGRVADVYGRKACFIAGVAFNAIFTLIGGFMTNAAGLVVTRALAGVGSAFAIPSAIGIIASSFSGRTRASAFACFSAGGPIGGGLGLIIGGVLISYTDKTWRAALWTFAGTAALVAVAGVVAVPPDRDLDSDRRIDWVGAAIITVALVLLQFAVSDAQTAPQGWKSGYIIALLIISVLMIAGFFFWEHYVETRTTRPPLMRIALWTRAKGRLAATYLVGGITWMGFATIFYSATLFYEQVQLVGTIGAMLRFLPTTVSGLLCNILVAKVVHLVPGQLLISIGILATGLANVFFAIAPADAYYWRLPFNAMWLAVLGADFLMAVGSIFVSTLALPEEQSVAGALFQTLVQLGGALGLAFVSVVQTSLQNKALQAGDDKISAILKGLHGGFWFAAGTAFTALIIALTVLRGMGRFQPKKAAGSTTTTDTVETAVDEDPSKKEKDPEANPGAVATTAKEE</sequence>
<feature type="region of interest" description="Disordered" evidence="6">
    <location>
        <begin position="1"/>
        <end position="29"/>
    </location>
</feature>
<proteinExistence type="predicted"/>
<evidence type="ECO:0000313" key="10">
    <source>
        <dbReference type="Proteomes" id="UP000279236"/>
    </source>
</evidence>
<feature type="domain" description="Major facilitator superfamily (MFS) profile" evidence="8">
    <location>
        <begin position="90"/>
        <end position="554"/>
    </location>
</feature>
<feature type="transmembrane region" description="Helical" evidence="7">
    <location>
        <begin position="246"/>
        <end position="266"/>
    </location>
</feature>
<dbReference type="RefSeq" id="XP_028471891.1">
    <property type="nucleotide sequence ID" value="XM_028620849.1"/>
</dbReference>
<feature type="transmembrane region" description="Helical" evidence="7">
    <location>
        <begin position="309"/>
        <end position="329"/>
    </location>
</feature>
<dbReference type="InterPro" id="IPR020846">
    <property type="entry name" value="MFS_dom"/>
</dbReference>